<organism evidence="2 3">
    <name type="scientific">Actinoallomurus bryophytorum</name>
    <dbReference type="NCBI Taxonomy" id="1490222"/>
    <lineage>
        <taxon>Bacteria</taxon>
        <taxon>Bacillati</taxon>
        <taxon>Actinomycetota</taxon>
        <taxon>Actinomycetes</taxon>
        <taxon>Streptosporangiales</taxon>
        <taxon>Thermomonosporaceae</taxon>
        <taxon>Actinoallomurus</taxon>
    </lineage>
</organism>
<feature type="chain" id="PRO_5022061898" evidence="1">
    <location>
        <begin position="26"/>
        <end position="145"/>
    </location>
</feature>
<protein>
    <submittedName>
        <fullName evidence="2">Uncharacterized protein DUF2690</fullName>
    </submittedName>
</protein>
<accession>A0A543CKU4</accession>
<name>A0A543CKU4_9ACTN</name>
<feature type="signal peptide" evidence="1">
    <location>
        <begin position="1"/>
        <end position="25"/>
    </location>
</feature>
<evidence type="ECO:0000256" key="1">
    <source>
        <dbReference type="SAM" id="SignalP"/>
    </source>
</evidence>
<dbReference type="EMBL" id="VFOZ01000001">
    <property type="protein sequence ID" value="TQL97726.1"/>
    <property type="molecule type" value="Genomic_DNA"/>
</dbReference>
<keyword evidence="3" id="KW-1185">Reference proteome</keyword>
<sequence length="145" mass="14777">MKTRVIAAAAAAASTVVLTSLPASAASLDGKDPYSTGCNSGAYSVKSSYITNQLGDALGTAYLYWSPGCKTNWTEVRVPTYGYGSANVYTDDGRSALFSYSAGNGGHHWGNMLYAPGVCAWGTATVITGTGTVNHGSGTTARACG</sequence>
<comment type="caution">
    <text evidence="2">The sequence shown here is derived from an EMBL/GenBank/DDBJ whole genome shotgun (WGS) entry which is preliminary data.</text>
</comment>
<proteinExistence type="predicted"/>
<dbReference type="Pfam" id="PF10901">
    <property type="entry name" value="DUF2690"/>
    <property type="match status" value="1"/>
</dbReference>
<dbReference type="Proteomes" id="UP000316096">
    <property type="component" value="Unassembled WGS sequence"/>
</dbReference>
<reference evidence="2 3" key="1">
    <citation type="submission" date="2019-06" db="EMBL/GenBank/DDBJ databases">
        <title>Sequencing the genomes of 1000 actinobacteria strains.</title>
        <authorList>
            <person name="Klenk H.-P."/>
        </authorList>
    </citation>
    <scope>NUCLEOTIDE SEQUENCE [LARGE SCALE GENOMIC DNA]</scope>
    <source>
        <strain evidence="2 3">DSM 102200</strain>
    </source>
</reference>
<dbReference type="InterPro" id="IPR021224">
    <property type="entry name" value="DUF2690"/>
</dbReference>
<dbReference type="AlphaFoldDB" id="A0A543CKU4"/>
<evidence type="ECO:0000313" key="2">
    <source>
        <dbReference type="EMBL" id="TQL97726.1"/>
    </source>
</evidence>
<keyword evidence="1" id="KW-0732">Signal</keyword>
<gene>
    <name evidence="2" type="ORF">FB559_3328</name>
</gene>
<dbReference type="RefSeq" id="WP_185792251.1">
    <property type="nucleotide sequence ID" value="NZ_VFOZ01000001.1"/>
</dbReference>
<evidence type="ECO:0000313" key="3">
    <source>
        <dbReference type="Proteomes" id="UP000316096"/>
    </source>
</evidence>